<proteinExistence type="predicted"/>
<evidence type="ECO:0000313" key="5">
    <source>
        <dbReference type="Proteomes" id="UP000663870"/>
    </source>
</evidence>
<organism evidence="3 5">
    <name type="scientific">Rotaria sordida</name>
    <dbReference type="NCBI Taxonomy" id="392033"/>
    <lineage>
        <taxon>Eukaryota</taxon>
        <taxon>Metazoa</taxon>
        <taxon>Spiralia</taxon>
        <taxon>Gnathifera</taxon>
        <taxon>Rotifera</taxon>
        <taxon>Eurotatoria</taxon>
        <taxon>Bdelloidea</taxon>
        <taxon>Philodinida</taxon>
        <taxon>Philodinidae</taxon>
        <taxon>Rotaria</taxon>
    </lineage>
</organism>
<feature type="compositionally biased region" description="Acidic residues" evidence="1">
    <location>
        <begin position="615"/>
        <end position="634"/>
    </location>
</feature>
<dbReference type="Proteomes" id="UP000663836">
    <property type="component" value="Unassembled WGS sequence"/>
</dbReference>
<name>A0A814EH14_9BILA</name>
<sequence>MTQSLLLFPHNVLEFRDAAFFDLVGQFCGEDIVEYLQLLRVRSVRSLLDINDIFLPLQQDYVELAIVKKKLAFCRSDGSCTIKIGIRHDVDKLLNSLRNASINNGQMTTAVTDENDLIIPFEILQQYPFLNGLINFFITSSQNSHPTDKPFLHYFLENLLSNLTVAESRYRYNEQVLDFAVCLFILADRNAYEFLRINIPGTLPSLITIRAKLSTAGFRALEGEFRYDDMNKYMDEINSKFAFCSEDCTNLQSWFEEKEMSHLLNLHMIQPICINNQISPSFALAAYGTNGKYTALDIIRRWYTIFEESSSRGIRIVGYSTDTDPKYLLAMMLVSGFFGVLINNPKSKHSSLPKVAIPTSWSWFYLPGEQLFLFMQDATHVCTKLRNRLLQSSAIMMMGENVISIDYLLQLIESQSKFKHNLVKSDICPRDKQNYRSCEKLCAALEYLKEISGSDATVVYINIIRCVIIAFIDTSTTTSDRIYHAWLAVFLCRLWRTWLDLIPKRQLDKPQTNSSLTTTTFKFSSHHKTQRNSKQSTIQPEKITKQQIEEQVGRAFSDAFNLLVPLGIKQVFTQSIDVTMKQVSEHIYNHLKKSSTKADFLIPTSIDEQNAQSDSDSEGSITEEDEQNDQNEMDIYDDEEDYDGIDEDNDDILTSQTTNNRLPTMKGVRNTINPDLKDSYFLVRIDGKQKYLHKSTAIWYLTDKKYTLSSDRLTRVMAK</sequence>
<protein>
    <submittedName>
        <fullName evidence="3">Uncharacterized protein</fullName>
    </submittedName>
</protein>
<accession>A0A814EH14</accession>
<dbReference type="Proteomes" id="UP000663870">
    <property type="component" value="Unassembled WGS sequence"/>
</dbReference>
<dbReference type="EMBL" id="CAJOBD010003473">
    <property type="protein sequence ID" value="CAF3950461.1"/>
    <property type="molecule type" value="Genomic_DNA"/>
</dbReference>
<evidence type="ECO:0000313" key="2">
    <source>
        <dbReference type="EMBL" id="CAF0785989.1"/>
    </source>
</evidence>
<feature type="region of interest" description="Disordered" evidence="1">
    <location>
        <begin position="606"/>
        <end position="634"/>
    </location>
</feature>
<keyword evidence="5" id="KW-1185">Reference proteome</keyword>
<evidence type="ECO:0000256" key="1">
    <source>
        <dbReference type="SAM" id="MobiDB-lite"/>
    </source>
</evidence>
<comment type="caution">
    <text evidence="3">The sequence shown here is derived from an EMBL/GenBank/DDBJ whole genome shotgun (WGS) entry which is preliminary data.</text>
</comment>
<reference evidence="3" key="1">
    <citation type="submission" date="2021-02" db="EMBL/GenBank/DDBJ databases">
        <authorList>
            <person name="Nowell W R."/>
        </authorList>
    </citation>
    <scope>NUCLEOTIDE SEQUENCE</scope>
</reference>
<dbReference type="Proteomes" id="UP000663854">
    <property type="component" value="Unassembled WGS sequence"/>
</dbReference>
<evidence type="ECO:0000313" key="4">
    <source>
        <dbReference type="EMBL" id="CAF3950461.1"/>
    </source>
</evidence>
<gene>
    <name evidence="4" type="ORF">JBS370_LOCUS23504</name>
    <name evidence="3" type="ORF">JXQ802_LOCUS12728</name>
    <name evidence="2" type="ORF">PYM288_LOCUS3875</name>
</gene>
<dbReference type="AlphaFoldDB" id="A0A814EH14"/>
<dbReference type="EMBL" id="CAJNOL010000265">
    <property type="protein sequence ID" value="CAF0972179.1"/>
    <property type="molecule type" value="Genomic_DNA"/>
</dbReference>
<dbReference type="EMBL" id="CAJNOH010000032">
    <property type="protein sequence ID" value="CAF0785989.1"/>
    <property type="molecule type" value="Genomic_DNA"/>
</dbReference>
<feature type="region of interest" description="Disordered" evidence="1">
    <location>
        <begin position="524"/>
        <end position="543"/>
    </location>
</feature>
<evidence type="ECO:0000313" key="3">
    <source>
        <dbReference type="EMBL" id="CAF0972179.1"/>
    </source>
</evidence>